<sequence length="170" mass="18620">MRIAGSIFLAFLSPLSASFWAVYLLCGISDMLDGWLARRLHAQSRIGAALDSTADLLFVLCAGIRLIPFIVSDVDAWILWLAVGIAAVKLSAYTVGAIRYHRFAALHTMLNKLTGAALFLLPLFLWSGGFQTLCVLVEAIALAAAVEELLIQLKTKTYNANIQGVWRMHK</sequence>
<dbReference type="EMBL" id="JAFBIT010000001">
    <property type="protein sequence ID" value="MCF2651966.1"/>
    <property type="molecule type" value="Genomic_DNA"/>
</dbReference>
<keyword evidence="3" id="KW-0812">Transmembrane</keyword>
<evidence type="ECO:0000313" key="4">
    <source>
        <dbReference type="EMBL" id="MCF2651966.1"/>
    </source>
</evidence>
<evidence type="ECO:0000256" key="2">
    <source>
        <dbReference type="RuleBase" id="RU003750"/>
    </source>
</evidence>
<evidence type="ECO:0000256" key="1">
    <source>
        <dbReference type="ARBA" id="ARBA00022679"/>
    </source>
</evidence>
<keyword evidence="5" id="KW-1185">Reference proteome</keyword>
<dbReference type="InterPro" id="IPR000462">
    <property type="entry name" value="CDP-OH_P_trans"/>
</dbReference>
<dbReference type="Gene3D" id="1.20.120.1760">
    <property type="match status" value="1"/>
</dbReference>
<evidence type="ECO:0000256" key="3">
    <source>
        <dbReference type="SAM" id="Phobius"/>
    </source>
</evidence>
<feature type="transmembrane region" description="Helical" evidence="3">
    <location>
        <begin position="103"/>
        <end position="124"/>
    </location>
</feature>
<evidence type="ECO:0000313" key="5">
    <source>
        <dbReference type="Proteomes" id="UP001299220"/>
    </source>
</evidence>
<dbReference type="PROSITE" id="PS00379">
    <property type="entry name" value="CDP_ALCOHOL_P_TRANSF"/>
    <property type="match status" value="1"/>
</dbReference>
<feature type="transmembrane region" description="Helical" evidence="3">
    <location>
        <begin position="6"/>
        <end position="26"/>
    </location>
</feature>
<comment type="similarity">
    <text evidence="2">Belongs to the CDP-alcohol phosphatidyltransferase class-I family.</text>
</comment>
<keyword evidence="3" id="KW-1133">Transmembrane helix</keyword>
<reference evidence="4 5" key="1">
    <citation type="submission" date="2020-12" db="EMBL/GenBank/DDBJ databases">
        <title>Whole genome sequences of gut porcine anaerobes.</title>
        <authorList>
            <person name="Kubasova T."/>
            <person name="Jahodarova E."/>
            <person name="Rychlik I."/>
        </authorList>
    </citation>
    <scope>NUCLEOTIDE SEQUENCE [LARGE SCALE GENOMIC DNA]</scope>
    <source>
        <strain evidence="4 5">An867</strain>
    </source>
</reference>
<dbReference type="Proteomes" id="UP001299220">
    <property type="component" value="Unassembled WGS sequence"/>
</dbReference>
<dbReference type="InterPro" id="IPR043130">
    <property type="entry name" value="CDP-OH_PTrfase_TM_dom"/>
</dbReference>
<feature type="transmembrane region" description="Helical" evidence="3">
    <location>
        <begin position="77"/>
        <end position="96"/>
    </location>
</feature>
<accession>A0ABS9CLE0</accession>
<protein>
    <submittedName>
        <fullName evidence="4">CDP-alcohol phosphatidyltransferase family protein</fullName>
    </submittedName>
</protein>
<feature type="transmembrane region" description="Helical" evidence="3">
    <location>
        <begin position="130"/>
        <end position="151"/>
    </location>
</feature>
<keyword evidence="1 2" id="KW-0808">Transferase</keyword>
<organism evidence="4 5">
    <name type="scientific">Anaeromassilibacillus senegalensis</name>
    <dbReference type="NCBI Taxonomy" id="1673717"/>
    <lineage>
        <taxon>Bacteria</taxon>
        <taxon>Bacillati</taxon>
        <taxon>Bacillota</taxon>
        <taxon>Clostridia</taxon>
        <taxon>Eubacteriales</taxon>
        <taxon>Acutalibacteraceae</taxon>
        <taxon>Anaeromassilibacillus</taxon>
    </lineage>
</organism>
<proteinExistence type="inferred from homology"/>
<keyword evidence="3" id="KW-0472">Membrane</keyword>
<comment type="caution">
    <text evidence="4">The sequence shown here is derived from an EMBL/GenBank/DDBJ whole genome shotgun (WGS) entry which is preliminary data.</text>
</comment>
<name>A0ABS9CLE0_9FIRM</name>
<dbReference type="Pfam" id="PF01066">
    <property type="entry name" value="CDP-OH_P_transf"/>
    <property type="match status" value="1"/>
</dbReference>
<dbReference type="InterPro" id="IPR048254">
    <property type="entry name" value="CDP_ALCOHOL_P_TRANSF_CS"/>
</dbReference>
<gene>
    <name evidence="4" type="ORF">JQM67_05070</name>
</gene>